<evidence type="ECO:0000259" key="4">
    <source>
        <dbReference type="Pfam" id="PF18962"/>
    </source>
</evidence>
<dbReference type="RefSeq" id="WP_163284315.1">
    <property type="nucleotide sequence ID" value="NZ_JAAGVY010000009.1"/>
</dbReference>
<evidence type="ECO:0000259" key="3">
    <source>
        <dbReference type="Pfam" id="PF07675"/>
    </source>
</evidence>
<feature type="signal peptide" evidence="2">
    <location>
        <begin position="1"/>
        <end position="19"/>
    </location>
</feature>
<keyword evidence="1 2" id="KW-0732">Signal</keyword>
<sequence>MIKNLLFSTGIVAALTCFSAVDSNAQMTEGFEDGFLPPCWTQIDADGDGQGWFQYNAAGSAYEGAMSAASASWNQAILTPDNYLVTPQLTIGAGELLSYYVSAQDPAYPDENYSVLVSTSGNEEADFTDELLVELTDSVWTLRTIDMSAYEGQDIYIAFRHYDVTDNFYMKLDNVTLPGVFTNVCVVDPVLPVVLLEGAESFEADTVNFPDCWQTIDADGDGNSWNLLPAANLAFDGVVAARSESYINPPGAGAITPDNYLITPLLDIVDGDSLYYVVRAISANFPAENYSVLVSTTGTEISDFSDEVLTEVLESAAYEGRSVDLSGYAGESIYIAFRHHDVTDQFAFLIDAIYLPGVNCIPDAVTELEKVESNLFPNPATNNLNITSSLEGAATVRVFDAIGRIVLENNVNLSQATFTQNISSLENGIYTIQISTTDKVATQRFVKQ</sequence>
<dbReference type="InterPro" id="IPR011628">
    <property type="entry name" value="Cleaved_adhesin"/>
</dbReference>
<dbReference type="EMBL" id="JAAGVY010000009">
    <property type="protein sequence ID" value="NEN23263.1"/>
    <property type="molecule type" value="Genomic_DNA"/>
</dbReference>
<dbReference type="Pfam" id="PF18962">
    <property type="entry name" value="Por_Secre_tail"/>
    <property type="match status" value="1"/>
</dbReference>
<name>A0A7K3WNN2_9FLAO</name>
<proteinExistence type="predicted"/>
<feature type="domain" description="Secretion system C-terminal sorting" evidence="4">
    <location>
        <begin position="375"/>
        <end position="445"/>
    </location>
</feature>
<accession>A0A7K3WNN2</accession>
<reference evidence="5 6" key="1">
    <citation type="submission" date="2020-02" db="EMBL/GenBank/DDBJ databases">
        <title>Out from the shadows clarifying the taxonomy of the family Cryomorphaceae and related taxa by utilizing the GTDB taxonomic framework.</title>
        <authorList>
            <person name="Bowman J.P."/>
        </authorList>
    </citation>
    <scope>NUCLEOTIDE SEQUENCE [LARGE SCALE GENOMIC DNA]</scope>
    <source>
        <strain evidence="5 6">QSSC 1-22</strain>
    </source>
</reference>
<dbReference type="InterPro" id="IPR026444">
    <property type="entry name" value="Secre_tail"/>
</dbReference>
<dbReference type="NCBIfam" id="NF038128">
    <property type="entry name" value="choice_anch_J"/>
    <property type="match status" value="2"/>
</dbReference>
<evidence type="ECO:0000313" key="5">
    <source>
        <dbReference type="EMBL" id="NEN23263.1"/>
    </source>
</evidence>
<dbReference type="Pfam" id="PF07675">
    <property type="entry name" value="Cleaved_Adhesin"/>
    <property type="match status" value="2"/>
</dbReference>
<comment type="caution">
    <text evidence="5">The sequence shown here is derived from an EMBL/GenBank/DDBJ whole genome shotgun (WGS) entry which is preliminary data.</text>
</comment>
<evidence type="ECO:0000256" key="1">
    <source>
        <dbReference type="ARBA" id="ARBA00022729"/>
    </source>
</evidence>
<dbReference type="Proteomes" id="UP000486602">
    <property type="component" value="Unassembled WGS sequence"/>
</dbReference>
<evidence type="ECO:0000313" key="6">
    <source>
        <dbReference type="Proteomes" id="UP000486602"/>
    </source>
</evidence>
<dbReference type="AlphaFoldDB" id="A0A7K3WNN2"/>
<feature type="domain" description="Cleaved adhesin" evidence="3">
    <location>
        <begin position="199"/>
        <end position="353"/>
    </location>
</feature>
<keyword evidence="6" id="KW-1185">Reference proteome</keyword>
<gene>
    <name evidence="5" type="ORF">G3O08_07095</name>
</gene>
<dbReference type="NCBIfam" id="TIGR04183">
    <property type="entry name" value="Por_Secre_tail"/>
    <property type="match status" value="1"/>
</dbReference>
<evidence type="ECO:0000256" key="2">
    <source>
        <dbReference type="SAM" id="SignalP"/>
    </source>
</evidence>
<feature type="chain" id="PRO_5029513167" evidence="2">
    <location>
        <begin position="20"/>
        <end position="448"/>
    </location>
</feature>
<protein>
    <submittedName>
        <fullName evidence="5">T9SS type A sorting domain-containing protein</fullName>
    </submittedName>
</protein>
<organism evidence="5 6">
    <name type="scientific">Cryomorpha ignava</name>
    <dbReference type="NCBI Taxonomy" id="101383"/>
    <lineage>
        <taxon>Bacteria</taxon>
        <taxon>Pseudomonadati</taxon>
        <taxon>Bacteroidota</taxon>
        <taxon>Flavobacteriia</taxon>
        <taxon>Flavobacteriales</taxon>
        <taxon>Cryomorphaceae</taxon>
        <taxon>Cryomorpha</taxon>
    </lineage>
</organism>
<dbReference type="Gene3D" id="2.60.120.200">
    <property type="match status" value="2"/>
</dbReference>
<feature type="domain" description="Cleaved adhesin" evidence="3">
    <location>
        <begin position="27"/>
        <end position="176"/>
    </location>
</feature>